<keyword evidence="4" id="KW-1185">Reference proteome</keyword>
<dbReference type="EMBL" id="KN714796">
    <property type="protein sequence ID" value="KUI62018.1"/>
    <property type="molecule type" value="Genomic_DNA"/>
</dbReference>
<evidence type="ECO:0000313" key="4">
    <source>
        <dbReference type="Proteomes" id="UP000078576"/>
    </source>
</evidence>
<keyword evidence="2" id="KW-0472">Membrane</keyword>
<gene>
    <name evidence="3" type="ORF">VP1G_09170</name>
</gene>
<name>A0A194VDQ2_CYTMA</name>
<proteinExistence type="predicted"/>
<protein>
    <submittedName>
        <fullName evidence="3">Uncharacterized protein</fullName>
    </submittedName>
</protein>
<feature type="transmembrane region" description="Helical" evidence="2">
    <location>
        <begin position="63"/>
        <end position="86"/>
    </location>
</feature>
<dbReference type="Proteomes" id="UP000078576">
    <property type="component" value="Unassembled WGS sequence"/>
</dbReference>
<reference evidence="4" key="1">
    <citation type="submission" date="2014-12" db="EMBL/GenBank/DDBJ databases">
        <title>Genome Sequence of Valsa Canker Pathogens Uncovers a Specific Adaption of Colonization on Woody Bark.</title>
        <authorList>
            <person name="Yin Z."/>
            <person name="Liu H."/>
            <person name="Gao X."/>
            <person name="Li Z."/>
            <person name="Song N."/>
            <person name="Ke X."/>
            <person name="Dai Q."/>
            <person name="Wu Y."/>
            <person name="Sun Y."/>
            <person name="Xu J.-R."/>
            <person name="Kang Z.K."/>
            <person name="Wang L."/>
            <person name="Huang L."/>
        </authorList>
    </citation>
    <scope>NUCLEOTIDE SEQUENCE [LARGE SCALE GENOMIC DNA]</scope>
    <source>
        <strain evidence="4">SXYL134</strain>
    </source>
</reference>
<keyword evidence="2" id="KW-1133">Transmembrane helix</keyword>
<evidence type="ECO:0000313" key="3">
    <source>
        <dbReference type="EMBL" id="KUI62018.1"/>
    </source>
</evidence>
<feature type="transmembrane region" description="Helical" evidence="2">
    <location>
        <begin position="20"/>
        <end position="42"/>
    </location>
</feature>
<feature type="region of interest" description="Disordered" evidence="1">
    <location>
        <begin position="149"/>
        <end position="202"/>
    </location>
</feature>
<keyword evidence="2" id="KW-0812">Transmembrane</keyword>
<evidence type="ECO:0000256" key="1">
    <source>
        <dbReference type="SAM" id="MobiDB-lite"/>
    </source>
</evidence>
<feature type="compositionally biased region" description="Basic and acidic residues" evidence="1">
    <location>
        <begin position="162"/>
        <end position="177"/>
    </location>
</feature>
<dbReference type="AlphaFoldDB" id="A0A194VDQ2"/>
<accession>A0A194VDQ2</accession>
<organism evidence="3 4">
    <name type="scientific">Cytospora mali</name>
    <name type="common">Apple Valsa canker fungus</name>
    <name type="synonym">Valsa mali</name>
    <dbReference type="NCBI Taxonomy" id="578113"/>
    <lineage>
        <taxon>Eukaryota</taxon>
        <taxon>Fungi</taxon>
        <taxon>Dikarya</taxon>
        <taxon>Ascomycota</taxon>
        <taxon>Pezizomycotina</taxon>
        <taxon>Sordariomycetes</taxon>
        <taxon>Sordariomycetidae</taxon>
        <taxon>Diaporthales</taxon>
        <taxon>Cytosporaceae</taxon>
        <taxon>Cytospora</taxon>
    </lineage>
</organism>
<dbReference type="OrthoDB" id="5241417at2759"/>
<evidence type="ECO:0000256" key="2">
    <source>
        <dbReference type="SAM" id="Phobius"/>
    </source>
</evidence>
<sequence length="202" mass="22167">MFPDINPQGQPEQRHFGDSVLDGLGIFIYVAGVMMACCVHLARNLQNPCRFPWVPARFYTDGILVWFLPIVVVASFILWPVSLVVWGTTAACSRASEAETFCGISRGTIRRCYRGLSARLRGGHRYQELDLEESPHGDGVFPTELMVVPSSSADDEGGAESPVEKQSKLATDKRSIQDEGASAPTRGSDMESVTSELPEYQP</sequence>